<reference evidence="3" key="1">
    <citation type="submission" date="2025-08" db="UniProtKB">
        <authorList>
            <consortium name="RefSeq"/>
        </authorList>
    </citation>
    <scope>IDENTIFICATION</scope>
    <source>
        <tissue evidence="3">Fruit stalk</tissue>
    </source>
</reference>
<evidence type="ECO:0000313" key="3">
    <source>
        <dbReference type="RefSeq" id="XP_022733806.1"/>
    </source>
</evidence>
<feature type="compositionally biased region" description="Polar residues" evidence="1">
    <location>
        <begin position="116"/>
        <end position="145"/>
    </location>
</feature>
<dbReference type="AlphaFoldDB" id="A0A6P5Y1C4"/>
<dbReference type="PANTHER" id="PTHR31949:SF2">
    <property type="entry name" value="OS05G0480600 PROTEIN"/>
    <property type="match status" value="1"/>
</dbReference>
<dbReference type="Proteomes" id="UP000515121">
    <property type="component" value="Unplaced"/>
</dbReference>
<accession>A0A6P5Y1C4</accession>
<organism evidence="2 3">
    <name type="scientific">Durio zibethinus</name>
    <name type="common">Durian</name>
    <dbReference type="NCBI Taxonomy" id="66656"/>
    <lineage>
        <taxon>Eukaryota</taxon>
        <taxon>Viridiplantae</taxon>
        <taxon>Streptophyta</taxon>
        <taxon>Embryophyta</taxon>
        <taxon>Tracheophyta</taxon>
        <taxon>Spermatophyta</taxon>
        <taxon>Magnoliopsida</taxon>
        <taxon>eudicotyledons</taxon>
        <taxon>Gunneridae</taxon>
        <taxon>Pentapetalae</taxon>
        <taxon>rosids</taxon>
        <taxon>malvids</taxon>
        <taxon>Malvales</taxon>
        <taxon>Malvaceae</taxon>
        <taxon>Helicteroideae</taxon>
        <taxon>Durio</taxon>
    </lineage>
</organism>
<feature type="compositionally biased region" description="Low complexity" evidence="1">
    <location>
        <begin position="146"/>
        <end position="177"/>
    </location>
</feature>
<feature type="compositionally biased region" description="Low complexity" evidence="1">
    <location>
        <begin position="203"/>
        <end position="236"/>
    </location>
</feature>
<feature type="region of interest" description="Disordered" evidence="1">
    <location>
        <begin position="112"/>
        <end position="435"/>
    </location>
</feature>
<dbReference type="GO" id="GO:0055028">
    <property type="term" value="C:cortical microtubule"/>
    <property type="evidence" value="ECO:0007669"/>
    <property type="project" value="TreeGrafter"/>
</dbReference>
<feature type="compositionally biased region" description="Polar residues" evidence="1">
    <location>
        <begin position="360"/>
        <end position="371"/>
    </location>
</feature>
<feature type="compositionally biased region" description="Low complexity" evidence="1">
    <location>
        <begin position="268"/>
        <end position="284"/>
    </location>
</feature>
<feature type="compositionally biased region" description="Polar residues" evidence="1">
    <location>
        <begin position="178"/>
        <end position="202"/>
    </location>
</feature>
<feature type="region of interest" description="Disordered" evidence="1">
    <location>
        <begin position="474"/>
        <end position="507"/>
    </location>
</feature>
<dbReference type="GO" id="GO:0043622">
    <property type="term" value="P:cortical microtubule organization"/>
    <property type="evidence" value="ECO:0007669"/>
    <property type="project" value="TreeGrafter"/>
</dbReference>
<dbReference type="PANTHER" id="PTHR31949">
    <property type="entry name" value="GASTRIC MUCIN-LIKE PROTEIN"/>
    <property type="match status" value="1"/>
</dbReference>
<dbReference type="KEGG" id="dzi:111287476"/>
<feature type="compositionally biased region" description="Low complexity" evidence="1">
    <location>
        <begin position="300"/>
        <end position="324"/>
    </location>
</feature>
<feature type="compositionally biased region" description="Low complexity" evidence="1">
    <location>
        <begin position="482"/>
        <end position="500"/>
    </location>
</feature>
<evidence type="ECO:0000313" key="2">
    <source>
        <dbReference type="Proteomes" id="UP000515121"/>
    </source>
</evidence>
<dbReference type="RefSeq" id="XP_022733806.1">
    <property type="nucleotide sequence ID" value="XM_022878071.1"/>
</dbReference>
<proteinExistence type="predicted"/>
<dbReference type="GeneID" id="111287476"/>
<feature type="compositionally biased region" description="Pro residues" evidence="1">
    <location>
        <begin position="325"/>
        <end position="334"/>
    </location>
</feature>
<sequence length="584" mass="62353">MMNRNLRDSLVSGGWNINNKVPAASHHHRRGQSLNGGFFHRDSDENLDLFSKNRRSLSVASSDESSDVSIKLGRLSLGSAKVGKVGLDDLLSSADGGKHDYDWLLTPPGTPLFPSSEGSKSQSTSLAPRSNTKVRSVSTTKASRLSVSQSESNHSSRSTRSSSVTRPSVSSSYSTFSTNRGTSILNTSSASVSSYTRPSSPNTRLPSTARPSTPSARPTSSRPSTPSKVSSSLTSSYIDKSRPSQSSRTSTPTSRPQIPGSLNSTAVRSNSRPSTPTRRNPMPSLSSAAGVSPSAGHIISNARSAAPSSRPNSPGPRVRPQQQPIVPPDFPLDTPPNLRTTLPDRPISAGRSRPGASVNVKANQDTSSSVNIPRRHSSPIVTRGRLSEPPGRTRVHSNGHASDIHESRKTSHVSDLAMRKPVKSSTTTADSTGFGRTISKKSLDMAIRHMDIRNGTGSIRSLSGTTLFPQSIRSATSKTQPLRSLSASNSVNSNGSPGSLKNGDFSENGNSLSRSALNGCDFHDGRYSAKLSEVDIYESSRYDSILLKEDLKSTNWLHSIDDKSDQGSIFDHGFEPLPEPFGLL</sequence>
<gene>
    <name evidence="3" type="primary">LOC111287476</name>
</gene>
<protein>
    <submittedName>
        <fullName evidence="3">Mucin-5AC-like</fullName>
    </submittedName>
</protein>
<feature type="compositionally biased region" description="Low complexity" evidence="1">
    <location>
        <begin position="243"/>
        <end position="257"/>
    </location>
</feature>
<evidence type="ECO:0000256" key="1">
    <source>
        <dbReference type="SAM" id="MobiDB-lite"/>
    </source>
</evidence>
<name>A0A6P5Y1C4_DURZI</name>
<keyword evidence="2" id="KW-1185">Reference proteome</keyword>
<dbReference type="OrthoDB" id="1927217at2759"/>